<keyword evidence="1 3" id="KW-0378">Hydrolase</keyword>
<dbReference type="PANTHER" id="PTHR43283">
    <property type="entry name" value="BETA-LACTAMASE-RELATED"/>
    <property type="match status" value="1"/>
</dbReference>
<dbReference type="STRING" id="1123308.GCA_000380085_01668"/>
<feature type="domain" description="Beta-lactamase-related" evidence="2">
    <location>
        <begin position="7"/>
        <end position="293"/>
    </location>
</feature>
<keyword evidence="4" id="KW-1185">Reference proteome</keyword>
<keyword evidence="3" id="KW-0121">Carboxypeptidase</keyword>
<dbReference type="PANTHER" id="PTHR43283:SF11">
    <property type="entry name" value="BETA-LACTAMASE-RELATED DOMAIN-CONTAINING PROTEIN"/>
    <property type="match status" value="1"/>
</dbReference>
<gene>
    <name evidence="3" type="ORF">SAMEA4412692_02225</name>
</gene>
<dbReference type="EMBL" id="LT906439">
    <property type="protein sequence ID" value="SNU91230.1"/>
    <property type="molecule type" value="Genomic_DNA"/>
</dbReference>
<name>A0A239T0H8_9STRE</name>
<keyword evidence="3" id="KW-0645">Protease</keyword>
<dbReference type="eggNOG" id="COG1680">
    <property type="taxonomic scope" value="Bacteria"/>
</dbReference>
<dbReference type="AlphaFoldDB" id="A0A239T0H8"/>
<proteinExistence type="predicted"/>
<sequence>MKAVLHKIQSQMDQGLYPGASLAFFHNGKWQIYYLGTQDGQQKTMSGLVYDLASVSKVVGVATVLIQLISQGKVELDQSLKYYYPDVRDETLTIRQLLTHTSGIDPFIPNRDKLDAAGLKKAIDTISVTADKAFRYTDVNFILLGFLLESIFEESLEVIFREQIFEPWQMRQTQFGPVSGAVPTIAGALTGQVHDPKARVLGRHCGSAGLFSTLDDLQLFCQAYLQTDFGLNLEANYGSLEKPRSLGWNLDGDWLDHTGYTGPFLMLNRPAQQAVIFLTNRTFAYDDRQLWITKRRELRDVIKDEMGKLMFKEHQKLTETKK</sequence>
<evidence type="ECO:0000259" key="2">
    <source>
        <dbReference type="Pfam" id="PF00144"/>
    </source>
</evidence>
<dbReference type="Gene3D" id="3.40.710.10">
    <property type="entry name" value="DD-peptidase/beta-lactamase superfamily"/>
    <property type="match status" value="1"/>
</dbReference>
<dbReference type="RefSeq" id="WP_018374202.1">
    <property type="nucleotide sequence ID" value="NZ_LT906439.1"/>
</dbReference>
<accession>A0A239T0H8</accession>
<evidence type="ECO:0000313" key="3">
    <source>
        <dbReference type="EMBL" id="SNU91230.1"/>
    </source>
</evidence>
<dbReference type="Proteomes" id="UP000215185">
    <property type="component" value="Chromosome 1"/>
</dbReference>
<dbReference type="InterPro" id="IPR050789">
    <property type="entry name" value="Diverse_Enzym_Activities"/>
</dbReference>
<dbReference type="OrthoDB" id="9803467at2"/>
<evidence type="ECO:0000313" key="4">
    <source>
        <dbReference type="Proteomes" id="UP000215185"/>
    </source>
</evidence>
<dbReference type="Pfam" id="PF00144">
    <property type="entry name" value="Beta-lactamase"/>
    <property type="match status" value="1"/>
</dbReference>
<protein>
    <submittedName>
        <fullName evidence="3">Beta-lactamase family protein</fullName>
        <ecNumber evidence="3">3.4.16.4</ecNumber>
    </submittedName>
</protein>
<reference evidence="3 4" key="1">
    <citation type="submission" date="2017-06" db="EMBL/GenBank/DDBJ databases">
        <authorList>
            <consortium name="Pathogen Informatics"/>
        </authorList>
    </citation>
    <scope>NUCLEOTIDE SEQUENCE [LARGE SCALE GENOMIC DNA]</scope>
    <source>
        <strain evidence="3 4">NCTC13788</strain>
    </source>
</reference>
<dbReference type="SUPFAM" id="SSF56601">
    <property type="entry name" value="beta-lactamase/transpeptidase-like"/>
    <property type="match status" value="1"/>
</dbReference>
<evidence type="ECO:0000256" key="1">
    <source>
        <dbReference type="ARBA" id="ARBA00022801"/>
    </source>
</evidence>
<dbReference type="KEGG" id="smen:SAMEA4412692_2225"/>
<dbReference type="EC" id="3.4.16.4" evidence="3"/>
<dbReference type="InterPro" id="IPR001466">
    <property type="entry name" value="Beta-lactam-related"/>
</dbReference>
<dbReference type="GO" id="GO:0009002">
    <property type="term" value="F:serine-type D-Ala-D-Ala carboxypeptidase activity"/>
    <property type="evidence" value="ECO:0007669"/>
    <property type="project" value="UniProtKB-EC"/>
</dbReference>
<organism evidence="3 4">
    <name type="scientific">Streptococcus merionis</name>
    <dbReference type="NCBI Taxonomy" id="400065"/>
    <lineage>
        <taxon>Bacteria</taxon>
        <taxon>Bacillati</taxon>
        <taxon>Bacillota</taxon>
        <taxon>Bacilli</taxon>
        <taxon>Lactobacillales</taxon>
        <taxon>Streptococcaceae</taxon>
        <taxon>Streptococcus</taxon>
    </lineage>
</organism>
<dbReference type="InterPro" id="IPR012338">
    <property type="entry name" value="Beta-lactam/transpept-like"/>
</dbReference>